<evidence type="ECO:0000259" key="2">
    <source>
        <dbReference type="SMART" id="SM00278"/>
    </source>
</evidence>
<reference evidence="4" key="1">
    <citation type="submission" date="2025-08" db="UniProtKB">
        <authorList>
            <consortium name="RefSeq"/>
        </authorList>
    </citation>
    <scope>IDENTIFICATION</scope>
</reference>
<dbReference type="SMART" id="SM00278">
    <property type="entry name" value="HhH1"/>
    <property type="match status" value="4"/>
</dbReference>
<evidence type="ECO:0000313" key="4">
    <source>
        <dbReference type="RefSeq" id="XP_028967717.1"/>
    </source>
</evidence>
<dbReference type="Proteomes" id="UP000694867">
    <property type="component" value="Unplaced"/>
</dbReference>
<dbReference type="Pfam" id="PF12836">
    <property type="entry name" value="HHH_3"/>
    <property type="match status" value="2"/>
</dbReference>
<feature type="domain" description="Helix-hairpin-helix DNA-binding motif class 1" evidence="2">
    <location>
        <begin position="71"/>
        <end position="90"/>
    </location>
</feature>
<dbReference type="KEGG" id="goe:100909225"/>
<dbReference type="GO" id="GO:0003677">
    <property type="term" value="F:DNA binding"/>
    <property type="evidence" value="ECO:0007669"/>
    <property type="project" value="InterPro"/>
</dbReference>
<keyword evidence="4" id="KW-0378">Hydrolase</keyword>
<name>A0AAJ7SFG8_9ACAR</name>
<dbReference type="RefSeq" id="XP_028967717.1">
    <property type="nucleotide sequence ID" value="XM_029111884.1"/>
</dbReference>
<keyword evidence="3" id="KW-1185">Reference proteome</keyword>
<dbReference type="GO" id="GO:0004519">
    <property type="term" value="F:endonuclease activity"/>
    <property type="evidence" value="ECO:0007669"/>
    <property type="project" value="UniProtKB-KW"/>
</dbReference>
<accession>A0AAJ7SFG8</accession>
<feature type="domain" description="Helix-hairpin-helix DNA-binding motif class 1" evidence="2">
    <location>
        <begin position="188"/>
        <end position="207"/>
    </location>
</feature>
<protein>
    <submittedName>
        <fullName evidence="4">Endonuclease/exonuclease/phosphatase family domain-containing protein 1</fullName>
    </submittedName>
</protein>
<dbReference type="InterPro" id="IPR010994">
    <property type="entry name" value="RuvA_2-like"/>
</dbReference>
<dbReference type="InterPro" id="IPR051675">
    <property type="entry name" value="Endo/Exo/Phosphatase_dom_1"/>
</dbReference>
<dbReference type="GeneID" id="100909225"/>
<dbReference type="InterPro" id="IPR003583">
    <property type="entry name" value="Hlx-hairpin-Hlx_DNA-bd_motif"/>
</dbReference>
<dbReference type="AlphaFoldDB" id="A0AAJ7SFG8"/>
<keyword evidence="4" id="KW-0255">Endonuclease</keyword>
<feature type="region of interest" description="Disordered" evidence="1">
    <location>
        <begin position="223"/>
        <end position="245"/>
    </location>
</feature>
<proteinExistence type="predicted"/>
<sequence>MGQQQGVPAVNGDWETRSTFSTSSRRFRRKLRKSFRSSRNRSCRDLSATFQYNVNDNSNYELLNLNTASEDELMTLTGISRKIARDIIDHRSAIGGFRKVEDLAVVAGVGAARLEVLRHDVCVKNNLVDCVSHSLDSLNLTNQTKGISRVNINTASMFDLMAVPGLTQNMAASICHARDKKLRFKTVDSLLKIRGMTPSKFAALRPHLSTDDEPCDCDAVMNGSNELTKTRPPTSPSISMKSRKSRRADLVDNQIDLDVYRLVSHLAVRPVPSRTDDMTLSQNRLRIALWNLEDMTLDKASNFGVQEVVCRTILENDISMMVCQDIRSFLVGDKFTTELNQPLLSRVASWESAERRWHAVFPRRIDQGDGRAIPGLSRNRENSAGILYNATHGLRHLVVKLVDLQEDLTPALVTQFEMSEHFRLSVVSVDLDGLEPNSLPELLTDFIDKLADALGDAENILVCGNFLSPPTDHAFDEMIRLGFQLLHPISIQEDDHLHIWCSAGVGALCRTKEAIQIRQGLSHPMIPRGRWHLGGAVSSHKPTVVDLSLPEPRGALRSGHGRVLNNGMVCAD</sequence>
<dbReference type="PANTHER" id="PTHR21180">
    <property type="entry name" value="ENDONUCLEASE/EXONUCLEASE/PHOSPHATASE FAMILY DOMAIN-CONTAINING PROTEIN 1"/>
    <property type="match status" value="1"/>
</dbReference>
<organism evidence="3 4">
    <name type="scientific">Galendromus occidentalis</name>
    <name type="common">western predatory mite</name>
    <dbReference type="NCBI Taxonomy" id="34638"/>
    <lineage>
        <taxon>Eukaryota</taxon>
        <taxon>Metazoa</taxon>
        <taxon>Ecdysozoa</taxon>
        <taxon>Arthropoda</taxon>
        <taxon>Chelicerata</taxon>
        <taxon>Arachnida</taxon>
        <taxon>Acari</taxon>
        <taxon>Parasitiformes</taxon>
        <taxon>Mesostigmata</taxon>
        <taxon>Gamasina</taxon>
        <taxon>Phytoseioidea</taxon>
        <taxon>Phytoseiidae</taxon>
        <taxon>Typhlodrominae</taxon>
        <taxon>Galendromus</taxon>
    </lineage>
</organism>
<evidence type="ECO:0000256" key="1">
    <source>
        <dbReference type="SAM" id="MobiDB-lite"/>
    </source>
</evidence>
<dbReference type="GO" id="GO:0006281">
    <property type="term" value="P:DNA repair"/>
    <property type="evidence" value="ECO:0007669"/>
    <property type="project" value="InterPro"/>
</dbReference>
<dbReference type="PANTHER" id="PTHR21180:SF32">
    <property type="entry name" value="ENDONUCLEASE_EXONUCLEASE_PHOSPHATASE FAMILY DOMAIN-CONTAINING PROTEIN 1"/>
    <property type="match status" value="1"/>
</dbReference>
<gene>
    <name evidence="4" type="primary">LOC100909225</name>
</gene>
<dbReference type="SUPFAM" id="SSF47781">
    <property type="entry name" value="RuvA domain 2-like"/>
    <property type="match status" value="2"/>
</dbReference>
<dbReference type="Gene3D" id="1.10.150.320">
    <property type="entry name" value="Photosystem II 12 kDa extrinsic protein"/>
    <property type="match status" value="2"/>
</dbReference>
<evidence type="ECO:0000313" key="3">
    <source>
        <dbReference type="Proteomes" id="UP000694867"/>
    </source>
</evidence>
<feature type="domain" description="Helix-hairpin-helix DNA-binding motif class 1" evidence="2">
    <location>
        <begin position="158"/>
        <end position="177"/>
    </location>
</feature>
<feature type="domain" description="Helix-hairpin-helix DNA-binding motif class 1" evidence="2">
    <location>
        <begin position="101"/>
        <end position="120"/>
    </location>
</feature>
<keyword evidence="4" id="KW-0540">Nuclease</keyword>